<feature type="repeat" description="TPR" evidence="1">
    <location>
        <begin position="277"/>
        <end position="310"/>
    </location>
</feature>
<keyword evidence="2" id="KW-0175">Coiled coil</keyword>
<evidence type="ECO:0000256" key="3">
    <source>
        <dbReference type="SAM" id="Phobius"/>
    </source>
</evidence>
<keyword evidence="6" id="KW-0418">Kinase</keyword>
<dbReference type="OrthoDB" id="6190788at2"/>
<keyword evidence="3" id="KW-1133">Transmembrane helix</keyword>
<dbReference type="InterPro" id="IPR036890">
    <property type="entry name" value="HATPase_C_sf"/>
</dbReference>
<dbReference type="PANTHER" id="PTHR34220:SF7">
    <property type="entry name" value="SENSOR HISTIDINE KINASE YPDA"/>
    <property type="match status" value="1"/>
</dbReference>
<comment type="caution">
    <text evidence="6">The sequence shown here is derived from an EMBL/GenBank/DDBJ whole genome shotgun (WGS) entry which is preliminary data.</text>
</comment>
<feature type="signal peptide" evidence="4">
    <location>
        <begin position="1"/>
        <end position="25"/>
    </location>
</feature>
<reference evidence="6 7" key="1">
    <citation type="submission" date="2019-02" db="EMBL/GenBank/DDBJ databases">
        <title>Pedobacter sp. nov., a novel speices isolated from soil of pinguins habitat in Antarcitica.</title>
        <authorList>
            <person name="He R.-H."/>
        </authorList>
    </citation>
    <scope>NUCLEOTIDE SEQUENCE [LARGE SCALE GENOMIC DNA]</scope>
    <source>
        <strain evidence="6 7">E01020</strain>
    </source>
</reference>
<feature type="coiled-coil region" evidence="2">
    <location>
        <begin position="416"/>
        <end position="445"/>
    </location>
</feature>
<keyword evidence="3" id="KW-0812">Transmembrane</keyword>
<evidence type="ECO:0000256" key="4">
    <source>
        <dbReference type="SAM" id="SignalP"/>
    </source>
</evidence>
<dbReference type="SUPFAM" id="SSF55874">
    <property type="entry name" value="ATPase domain of HSP90 chaperone/DNA topoisomerase II/histidine kinase"/>
    <property type="match status" value="1"/>
</dbReference>
<evidence type="ECO:0000313" key="7">
    <source>
        <dbReference type="Proteomes" id="UP000295668"/>
    </source>
</evidence>
<feature type="chain" id="PRO_5020247479" evidence="4">
    <location>
        <begin position="26"/>
        <end position="639"/>
    </location>
</feature>
<dbReference type="InterPro" id="IPR010559">
    <property type="entry name" value="Sig_transdc_His_kin_internal"/>
</dbReference>
<dbReference type="EMBL" id="SJCY01000004">
    <property type="protein sequence ID" value="TDG36400.1"/>
    <property type="molecule type" value="Genomic_DNA"/>
</dbReference>
<evidence type="ECO:0000313" key="6">
    <source>
        <dbReference type="EMBL" id="TDG36400.1"/>
    </source>
</evidence>
<dbReference type="PROSITE" id="PS50005">
    <property type="entry name" value="TPR"/>
    <property type="match status" value="1"/>
</dbReference>
<keyword evidence="7" id="KW-1185">Reference proteome</keyword>
<dbReference type="SUPFAM" id="SSF48452">
    <property type="entry name" value="TPR-like"/>
    <property type="match status" value="1"/>
</dbReference>
<protein>
    <submittedName>
        <fullName evidence="6">Sensor histidine kinase</fullName>
    </submittedName>
</protein>
<evidence type="ECO:0000256" key="1">
    <source>
        <dbReference type="PROSITE-ProRule" id="PRU00339"/>
    </source>
</evidence>
<name>A0A4R5ML34_9SPHI</name>
<accession>A0A4R5ML34</accession>
<keyword evidence="3" id="KW-0472">Membrane</keyword>
<dbReference type="GO" id="GO:0016020">
    <property type="term" value="C:membrane"/>
    <property type="evidence" value="ECO:0007669"/>
    <property type="project" value="InterPro"/>
</dbReference>
<dbReference type="Gene3D" id="3.30.565.10">
    <property type="entry name" value="Histidine kinase-like ATPase, C-terminal domain"/>
    <property type="match status" value="1"/>
</dbReference>
<dbReference type="Proteomes" id="UP000295668">
    <property type="component" value="Unassembled WGS sequence"/>
</dbReference>
<keyword evidence="1" id="KW-0802">TPR repeat</keyword>
<dbReference type="GO" id="GO:0000155">
    <property type="term" value="F:phosphorelay sensor kinase activity"/>
    <property type="evidence" value="ECO:0007669"/>
    <property type="project" value="InterPro"/>
</dbReference>
<keyword evidence="6" id="KW-0808">Transferase</keyword>
<feature type="domain" description="Signal transduction histidine kinase internal region" evidence="5">
    <location>
        <begin position="435"/>
        <end position="513"/>
    </location>
</feature>
<evidence type="ECO:0000256" key="2">
    <source>
        <dbReference type="SAM" id="Coils"/>
    </source>
</evidence>
<dbReference type="SMART" id="SM00028">
    <property type="entry name" value="TPR"/>
    <property type="match status" value="1"/>
</dbReference>
<sequence>MALKRTCCKFSFLLLMLFLAFSCTQKEKNSTAVAKNQHNILSEDDLSTIIAFDTLSTAATLKKVDEKLASLQNTKNEDGEAYYNYFAGIKFHLEKKRDSAKIMFESIVLPKDNQDLFFLKNISLLNLSINNGVAVESEIMDRIHQLTETAETQKSKLTYKLYDLLAKAYYQNHDDKTSLQYVEKYYANHPFKNHPIIVQRYYDISFMLASRMSNYEKMLAYNAKARKLALSIKDSLAIARTYDNEAQIYGRQLDYVKALTYSKIHTNYLLKTDNINDVAYYNLAISFQKNKKVDSAIYYYKQAIALNQKLAPGKPKYFYYTGLMDAYKLQGNYKLALASSEEANAIQLKTIKEIEAVKVAEIKEKYEAEKKDKNIVALQSRNKLSEKVIEQQKVTMILSSLVFLAVITFLYFSYRQRQLKQKNKLLNLENKRLNMEQKLLQVQLNPHFIFNSIANLQSLASAGNTKDTVRYLNVFSGLLRNILEQSRKDFITLEEEVATLENYLKLQQMRYKDLFDYKITTANTVYLPGILIPPMLIQPFVENAIEHGFRNIDYKGLLTLNFSVENEQLIIVVDDNGKGIEIKNPNDQKKQSLAGVILKERLDVIFNSQGQNAKYEQTDKKQLGNHGYVVRISIPELKD</sequence>
<dbReference type="Gene3D" id="1.25.40.10">
    <property type="entry name" value="Tetratricopeptide repeat domain"/>
    <property type="match status" value="2"/>
</dbReference>
<dbReference type="PROSITE" id="PS51257">
    <property type="entry name" value="PROKAR_LIPOPROTEIN"/>
    <property type="match status" value="1"/>
</dbReference>
<evidence type="ECO:0000259" key="5">
    <source>
        <dbReference type="Pfam" id="PF06580"/>
    </source>
</evidence>
<proteinExistence type="predicted"/>
<dbReference type="PANTHER" id="PTHR34220">
    <property type="entry name" value="SENSOR HISTIDINE KINASE YPDA"/>
    <property type="match status" value="1"/>
</dbReference>
<dbReference type="AlphaFoldDB" id="A0A4R5ML34"/>
<dbReference type="InterPro" id="IPR019734">
    <property type="entry name" value="TPR_rpt"/>
</dbReference>
<keyword evidence="4" id="KW-0732">Signal</keyword>
<gene>
    <name evidence="6" type="ORF">EZJ43_07735</name>
</gene>
<feature type="transmembrane region" description="Helical" evidence="3">
    <location>
        <begin position="394"/>
        <end position="414"/>
    </location>
</feature>
<dbReference type="InterPro" id="IPR011990">
    <property type="entry name" value="TPR-like_helical_dom_sf"/>
</dbReference>
<organism evidence="6 7">
    <name type="scientific">Pedobacter changchengzhani</name>
    <dbReference type="NCBI Taxonomy" id="2529274"/>
    <lineage>
        <taxon>Bacteria</taxon>
        <taxon>Pseudomonadati</taxon>
        <taxon>Bacteroidota</taxon>
        <taxon>Sphingobacteriia</taxon>
        <taxon>Sphingobacteriales</taxon>
        <taxon>Sphingobacteriaceae</taxon>
        <taxon>Pedobacter</taxon>
    </lineage>
</organism>
<dbReference type="InterPro" id="IPR050640">
    <property type="entry name" value="Bact_2-comp_sensor_kinase"/>
</dbReference>
<dbReference type="Pfam" id="PF06580">
    <property type="entry name" value="His_kinase"/>
    <property type="match status" value="1"/>
</dbReference>